<accession>A0A0D3BUG7</accession>
<dbReference type="HOGENOM" id="CLU_3017029_0_0_1"/>
<sequence>MTLLQRPRKQCSLDMTSVNLPKAVEILQMRRVSGRVAVLIQRQLNAQDVRIRASVH</sequence>
<dbReference type="Proteomes" id="UP000032141">
    <property type="component" value="Chromosome C4"/>
</dbReference>
<dbReference type="AlphaFoldDB" id="A0A0D3BUG7"/>
<organism evidence="1 2">
    <name type="scientific">Brassica oleracea var. oleracea</name>
    <dbReference type="NCBI Taxonomy" id="109376"/>
    <lineage>
        <taxon>Eukaryota</taxon>
        <taxon>Viridiplantae</taxon>
        <taxon>Streptophyta</taxon>
        <taxon>Embryophyta</taxon>
        <taxon>Tracheophyta</taxon>
        <taxon>Spermatophyta</taxon>
        <taxon>Magnoliopsida</taxon>
        <taxon>eudicotyledons</taxon>
        <taxon>Gunneridae</taxon>
        <taxon>Pentapetalae</taxon>
        <taxon>rosids</taxon>
        <taxon>malvids</taxon>
        <taxon>Brassicales</taxon>
        <taxon>Brassicaceae</taxon>
        <taxon>Brassiceae</taxon>
        <taxon>Brassica</taxon>
    </lineage>
</organism>
<proteinExistence type="predicted"/>
<reference evidence="1 2" key="1">
    <citation type="journal article" date="2014" name="Genome Biol.">
        <title>Transcriptome and methylome profiling reveals relics of genome dominance in the mesopolyploid Brassica oleracea.</title>
        <authorList>
            <person name="Parkin I.A."/>
            <person name="Koh C."/>
            <person name="Tang H."/>
            <person name="Robinson S.J."/>
            <person name="Kagale S."/>
            <person name="Clarke W.E."/>
            <person name="Town C.D."/>
            <person name="Nixon J."/>
            <person name="Krishnakumar V."/>
            <person name="Bidwell S.L."/>
            <person name="Denoeud F."/>
            <person name="Belcram H."/>
            <person name="Links M.G."/>
            <person name="Just J."/>
            <person name="Clarke C."/>
            <person name="Bender T."/>
            <person name="Huebert T."/>
            <person name="Mason A.S."/>
            <person name="Pires J.C."/>
            <person name="Barker G."/>
            <person name="Moore J."/>
            <person name="Walley P.G."/>
            <person name="Manoli S."/>
            <person name="Batley J."/>
            <person name="Edwards D."/>
            <person name="Nelson M.N."/>
            <person name="Wang X."/>
            <person name="Paterson A.H."/>
            <person name="King G."/>
            <person name="Bancroft I."/>
            <person name="Chalhoub B."/>
            <person name="Sharpe A.G."/>
        </authorList>
    </citation>
    <scope>NUCLEOTIDE SEQUENCE</scope>
    <source>
        <strain evidence="1 2">cv. TO1000</strain>
    </source>
</reference>
<reference evidence="1" key="2">
    <citation type="submission" date="2015-03" db="UniProtKB">
        <authorList>
            <consortium name="EnsemblPlants"/>
        </authorList>
    </citation>
    <scope>IDENTIFICATION</scope>
</reference>
<evidence type="ECO:0000313" key="2">
    <source>
        <dbReference type="Proteomes" id="UP000032141"/>
    </source>
</evidence>
<dbReference type="Gramene" id="Bo4g075590.1">
    <property type="protein sequence ID" value="Bo4g075590.1"/>
    <property type="gene ID" value="Bo4g075590"/>
</dbReference>
<evidence type="ECO:0000313" key="1">
    <source>
        <dbReference type="EnsemblPlants" id="Bo4g075590.1"/>
    </source>
</evidence>
<dbReference type="EnsemblPlants" id="Bo4g075590.1">
    <property type="protein sequence ID" value="Bo4g075590.1"/>
    <property type="gene ID" value="Bo4g075590"/>
</dbReference>
<protein>
    <submittedName>
        <fullName evidence="1">Uncharacterized protein</fullName>
    </submittedName>
</protein>
<name>A0A0D3BUG7_BRAOL</name>
<keyword evidence="2" id="KW-1185">Reference proteome</keyword>